<proteinExistence type="predicted"/>
<gene>
    <name evidence="2" type="ORF">HK097_008308</name>
</gene>
<keyword evidence="3" id="KW-1185">Reference proteome</keyword>
<dbReference type="Proteomes" id="UP001212841">
    <property type="component" value="Unassembled WGS sequence"/>
</dbReference>
<accession>A0AAD5SD35</accession>
<evidence type="ECO:0000313" key="2">
    <source>
        <dbReference type="EMBL" id="KAJ3050702.1"/>
    </source>
</evidence>
<feature type="region of interest" description="Disordered" evidence="1">
    <location>
        <begin position="1"/>
        <end position="69"/>
    </location>
</feature>
<reference evidence="2" key="1">
    <citation type="submission" date="2020-05" db="EMBL/GenBank/DDBJ databases">
        <title>Phylogenomic resolution of chytrid fungi.</title>
        <authorList>
            <person name="Stajich J.E."/>
            <person name="Amses K."/>
            <person name="Simmons R."/>
            <person name="Seto K."/>
            <person name="Myers J."/>
            <person name="Bonds A."/>
            <person name="Quandt C.A."/>
            <person name="Barry K."/>
            <person name="Liu P."/>
            <person name="Grigoriev I."/>
            <person name="Longcore J.E."/>
            <person name="James T.Y."/>
        </authorList>
    </citation>
    <scope>NUCLEOTIDE SEQUENCE</scope>
    <source>
        <strain evidence="2">JEL0318</strain>
    </source>
</reference>
<name>A0AAD5SD35_9FUNG</name>
<comment type="caution">
    <text evidence="2">The sequence shown here is derived from an EMBL/GenBank/DDBJ whole genome shotgun (WGS) entry which is preliminary data.</text>
</comment>
<protein>
    <submittedName>
        <fullName evidence="2">Uncharacterized protein</fullName>
    </submittedName>
</protein>
<feature type="compositionally biased region" description="Low complexity" evidence="1">
    <location>
        <begin position="35"/>
        <end position="50"/>
    </location>
</feature>
<dbReference type="AlphaFoldDB" id="A0AAD5SD35"/>
<dbReference type="EMBL" id="JADGJD010000482">
    <property type="protein sequence ID" value="KAJ3050702.1"/>
    <property type="molecule type" value="Genomic_DNA"/>
</dbReference>
<sequence length="435" mass="48639">MDTDQQNDETFQREGRDSTASPPSTADDGRSESFEAPQTPQQTTEQSAAPSAETSSIPSPPNSSHGTDTEMNVLAQQDSFDYNALQAHRQEQSEGLIGEFNLMVPLRPEMTNDLMRMIEMYAHLMQVLLARRMEAADAEVDEVYTSIRTSEEQQVDALPAKLEACIKAIAELKDAEMCDLASSRSCPDVLISVTSCGSPFGNSAFTRSPKSYSQFPDVVIKNVLHWSSTFQPSSHRRYHDTLRLVTLSLVSTAWNRAVKSKLASDINSLSENDVPAVYLREMYKQTLSSSKRNPVKLQIYGKVYDDDEYDNIQMRLDGLAVPAMTVVEWIAHSAFLTELGLHNCDITGSVDLEEDYARIAGQHLKKCVSARICDNEEYTNLMALTTFVMQSFGSSLRSLELNQSLPRRTVPALDALEFLEYHHTENQIPSLVFRP</sequence>
<evidence type="ECO:0000313" key="3">
    <source>
        <dbReference type="Proteomes" id="UP001212841"/>
    </source>
</evidence>
<evidence type="ECO:0000256" key="1">
    <source>
        <dbReference type="SAM" id="MobiDB-lite"/>
    </source>
</evidence>
<organism evidence="2 3">
    <name type="scientific">Rhizophlyctis rosea</name>
    <dbReference type="NCBI Taxonomy" id="64517"/>
    <lineage>
        <taxon>Eukaryota</taxon>
        <taxon>Fungi</taxon>
        <taxon>Fungi incertae sedis</taxon>
        <taxon>Chytridiomycota</taxon>
        <taxon>Chytridiomycota incertae sedis</taxon>
        <taxon>Chytridiomycetes</taxon>
        <taxon>Rhizophlyctidales</taxon>
        <taxon>Rhizophlyctidaceae</taxon>
        <taxon>Rhizophlyctis</taxon>
    </lineage>
</organism>
<feature type="compositionally biased region" description="Polar residues" evidence="1">
    <location>
        <begin position="52"/>
        <end position="69"/>
    </location>
</feature>